<evidence type="ECO:0000256" key="1">
    <source>
        <dbReference type="ARBA" id="ARBA00001947"/>
    </source>
</evidence>
<dbReference type="PANTHER" id="PTHR30096">
    <property type="entry name" value="4,5-DOPA DIOXYGENASE EXTRADIOL-LIKE PROTEIN"/>
    <property type="match status" value="1"/>
</dbReference>
<comment type="similarity">
    <text evidence="2">Belongs to the DODA-type extradiol aromatic ring-opening dioxygenase family.</text>
</comment>
<dbReference type="Pfam" id="PF02900">
    <property type="entry name" value="LigB"/>
    <property type="match status" value="1"/>
</dbReference>
<evidence type="ECO:0000256" key="2">
    <source>
        <dbReference type="ARBA" id="ARBA00007581"/>
    </source>
</evidence>
<evidence type="ECO:0000313" key="8">
    <source>
        <dbReference type="Proteomes" id="UP000068382"/>
    </source>
</evidence>
<sequence>MQPAFFLPHGAPDLALSDIPAAQFLGGILANRPAPKGIVIISAHWESSGLQITTANHLETIHDFGGFGSALHALRYPAKSDPWLAKTTKNALNVDGIMVTDNENRGLDHGAWIPLMLMLPKAEVPIVQLSLPRQSSPQSLFEIGRALAKLAALDIMVIGSGATVHNLRHIAREGTSAPDWATAFDDWLETVLVERNWPELFQFQTLDIGRASHPTTEHFLPLIVIAGICDVQPESRMSNLHRSYSYGSIGMAAWEVQYAV</sequence>
<dbReference type="InterPro" id="IPR004183">
    <property type="entry name" value="Xdiol_dOase_suB"/>
</dbReference>
<dbReference type="RefSeq" id="WP_068240830.1">
    <property type="nucleotide sequence ID" value="NZ_LPUY01000025.1"/>
</dbReference>
<keyword evidence="8" id="KW-1185">Reference proteome</keyword>
<accession>A0A132C0T8</accession>
<dbReference type="CDD" id="cd07363">
    <property type="entry name" value="45_DOPA_Dioxygenase"/>
    <property type="match status" value="1"/>
</dbReference>
<dbReference type="Proteomes" id="UP000068382">
    <property type="component" value="Unassembled WGS sequence"/>
</dbReference>
<dbReference type="GO" id="GO:0008270">
    <property type="term" value="F:zinc ion binding"/>
    <property type="evidence" value="ECO:0007669"/>
    <property type="project" value="InterPro"/>
</dbReference>
<dbReference type="PATRIC" id="fig|1768241.3.peg.974"/>
<name>A0A132C0T8_9RHOB</name>
<evidence type="ECO:0000256" key="5">
    <source>
        <dbReference type="ARBA" id="ARBA00023002"/>
    </source>
</evidence>
<gene>
    <name evidence="7" type="ORF">TRIHO_09370</name>
</gene>
<feature type="domain" description="Extradiol ring-cleavage dioxygenase class III enzyme subunit B" evidence="6">
    <location>
        <begin position="33"/>
        <end position="250"/>
    </location>
</feature>
<dbReference type="OrthoDB" id="9790889at2"/>
<keyword evidence="7" id="KW-0223">Dioxygenase</keyword>
<dbReference type="Gene3D" id="3.40.830.10">
    <property type="entry name" value="LigB-like"/>
    <property type="match status" value="1"/>
</dbReference>
<dbReference type="PANTHER" id="PTHR30096:SF0">
    <property type="entry name" value="4,5-DOPA DIOXYGENASE EXTRADIOL-LIKE PROTEIN"/>
    <property type="match status" value="1"/>
</dbReference>
<dbReference type="EMBL" id="LPUY01000025">
    <property type="protein sequence ID" value="KUP94201.1"/>
    <property type="molecule type" value="Genomic_DNA"/>
</dbReference>
<organism evidence="7 8">
    <name type="scientific">Tritonibacter horizontis</name>
    <dbReference type="NCBI Taxonomy" id="1768241"/>
    <lineage>
        <taxon>Bacteria</taxon>
        <taxon>Pseudomonadati</taxon>
        <taxon>Pseudomonadota</taxon>
        <taxon>Alphaproteobacteria</taxon>
        <taxon>Rhodobacterales</taxon>
        <taxon>Paracoccaceae</taxon>
        <taxon>Tritonibacter</taxon>
    </lineage>
</organism>
<reference evidence="7 8" key="1">
    <citation type="submission" date="2015-12" db="EMBL/GenBank/DDBJ databases">
        <title>Genome sequence of the marine Rhodobacteraceae strain O3.65, Candidatus Tritonibacter horizontis.</title>
        <authorList>
            <person name="Poehlein A."/>
            <person name="Giebel H.A."/>
            <person name="Voget S."/>
            <person name="Brinkhoff T."/>
        </authorList>
    </citation>
    <scope>NUCLEOTIDE SEQUENCE [LARGE SCALE GENOMIC DNA]</scope>
    <source>
        <strain evidence="7 8">O3.65</strain>
    </source>
</reference>
<dbReference type="SUPFAM" id="SSF53213">
    <property type="entry name" value="LigB-like"/>
    <property type="match status" value="1"/>
</dbReference>
<evidence type="ECO:0000313" key="7">
    <source>
        <dbReference type="EMBL" id="KUP94201.1"/>
    </source>
</evidence>
<evidence type="ECO:0000259" key="6">
    <source>
        <dbReference type="Pfam" id="PF02900"/>
    </source>
</evidence>
<proteinExistence type="inferred from homology"/>
<protein>
    <submittedName>
        <fullName evidence="7">LigB family dioxygenase</fullName>
    </submittedName>
</protein>
<dbReference type="GO" id="GO:0008198">
    <property type="term" value="F:ferrous iron binding"/>
    <property type="evidence" value="ECO:0007669"/>
    <property type="project" value="InterPro"/>
</dbReference>
<keyword evidence="3" id="KW-0479">Metal-binding</keyword>
<comment type="caution">
    <text evidence="7">The sequence shown here is derived from an EMBL/GenBank/DDBJ whole genome shotgun (WGS) entry which is preliminary data.</text>
</comment>
<comment type="cofactor">
    <cofactor evidence="1">
        <name>Zn(2+)</name>
        <dbReference type="ChEBI" id="CHEBI:29105"/>
    </cofactor>
</comment>
<evidence type="ECO:0000256" key="4">
    <source>
        <dbReference type="ARBA" id="ARBA00022833"/>
    </source>
</evidence>
<keyword evidence="4" id="KW-0862">Zinc</keyword>
<dbReference type="AlphaFoldDB" id="A0A132C0T8"/>
<dbReference type="InterPro" id="IPR014436">
    <property type="entry name" value="Extradiol_dOase_DODA"/>
</dbReference>
<dbReference type="GO" id="GO:0016702">
    <property type="term" value="F:oxidoreductase activity, acting on single donors with incorporation of molecular oxygen, incorporation of two atoms of oxygen"/>
    <property type="evidence" value="ECO:0007669"/>
    <property type="project" value="UniProtKB-ARBA"/>
</dbReference>
<evidence type="ECO:0000256" key="3">
    <source>
        <dbReference type="ARBA" id="ARBA00022723"/>
    </source>
</evidence>
<dbReference type="PIRSF" id="PIRSF006157">
    <property type="entry name" value="Doxgns_DODA"/>
    <property type="match status" value="1"/>
</dbReference>
<keyword evidence="5" id="KW-0560">Oxidoreductase</keyword>